<evidence type="ECO:0000313" key="1">
    <source>
        <dbReference type="EMBL" id="CAB4130468.1"/>
    </source>
</evidence>
<dbReference type="EMBL" id="LR796238">
    <property type="protein sequence ID" value="CAB4130468.1"/>
    <property type="molecule type" value="Genomic_DNA"/>
</dbReference>
<proteinExistence type="predicted"/>
<reference evidence="1" key="1">
    <citation type="submission" date="2020-04" db="EMBL/GenBank/DDBJ databases">
        <authorList>
            <person name="Chiriac C."/>
            <person name="Salcher M."/>
            <person name="Ghai R."/>
            <person name="Kavagutti S V."/>
        </authorList>
    </citation>
    <scope>NUCLEOTIDE SEQUENCE</scope>
</reference>
<sequence length="60" mass="6616">MPPALLTRCEILNQPPDPLVDPARLAWEAAVVGQYEACRQGRDRLVEAVRALYEGLGRGL</sequence>
<gene>
    <name evidence="1" type="ORF">UFOVP119_92</name>
</gene>
<name>A0A6J5L7A9_9CAUD</name>
<accession>A0A6J5L7A9</accession>
<protein>
    <submittedName>
        <fullName evidence="1">Uncharacterized protein</fullName>
    </submittedName>
</protein>
<organism evidence="1">
    <name type="scientific">uncultured Caudovirales phage</name>
    <dbReference type="NCBI Taxonomy" id="2100421"/>
    <lineage>
        <taxon>Viruses</taxon>
        <taxon>Duplodnaviria</taxon>
        <taxon>Heunggongvirae</taxon>
        <taxon>Uroviricota</taxon>
        <taxon>Caudoviricetes</taxon>
        <taxon>Peduoviridae</taxon>
        <taxon>Maltschvirus</taxon>
        <taxon>Maltschvirus maltsch</taxon>
    </lineage>
</organism>